<keyword evidence="1" id="KW-0732">Signal</keyword>
<evidence type="ECO:0000313" key="2">
    <source>
        <dbReference type="EMBL" id="KAF0722366.1"/>
    </source>
</evidence>
<accession>A0A6G0W8A0</accession>
<protein>
    <submittedName>
        <fullName evidence="2">Uncharacterized protein</fullName>
    </submittedName>
</protein>
<keyword evidence="3" id="KW-1185">Reference proteome</keyword>
<reference evidence="2 3" key="1">
    <citation type="submission" date="2019-07" db="EMBL/GenBank/DDBJ databases">
        <title>Genomics analysis of Aphanomyces spp. identifies a new class of oomycete effector associated with host adaptation.</title>
        <authorList>
            <person name="Gaulin E."/>
        </authorList>
    </citation>
    <scope>NUCLEOTIDE SEQUENCE [LARGE SCALE GENOMIC DNA]</scope>
    <source>
        <strain evidence="2 3">ATCC 201684</strain>
    </source>
</reference>
<dbReference type="Proteomes" id="UP000481153">
    <property type="component" value="Unassembled WGS sequence"/>
</dbReference>
<gene>
    <name evidence="2" type="ORF">Ae201684_018493</name>
</gene>
<dbReference type="VEuPathDB" id="FungiDB:AeMF1_014522"/>
<evidence type="ECO:0000313" key="3">
    <source>
        <dbReference type="Proteomes" id="UP000481153"/>
    </source>
</evidence>
<feature type="chain" id="PRO_5026332040" evidence="1">
    <location>
        <begin position="18"/>
        <end position="145"/>
    </location>
</feature>
<proteinExistence type="predicted"/>
<dbReference type="EMBL" id="VJMJ01000337">
    <property type="protein sequence ID" value="KAF0722366.1"/>
    <property type="molecule type" value="Genomic_DNA"/>
</dbReference>
<dbReference type="AlphaFoldDB" id="A0A6G0W8A0"/>
<name>A0A6G0W8A0_9STRA</name>
<evidence type="ECO:0000256" key="1">
    <source>
        <dbReference type="SAM" id="SignalP"/>
    </source>
</evidence>
<sequence>MAAAWAFFLLVATVAVAASNDLPLCSSMKNIGNVLYNPIMDAHRPAVKKCLAQSGFRNAVIARRNPNKDELGSFFSTNECREVVEAMREVVKSNSDRCVIDAYGTHLGQLATLSFDDLKLIYAPFMNLPPPSPSTPSSSPPSSSS</sequence>
<organism evidence="2 3">
    <name type="scientific">Aphanomyces euteiches</name>
    <dbReference type="NCBI Taxonomy" id="100861"/>
    <lineage>
        <taxon>Eukaryota</taxon>
        <taxon>Sar</taxon>
        <taxon>Stramenopiles</taxon>
        <taxon>Oomycota</taxon>
        <taxon>Saprolegniomycetes</taxon>
        <taxon>Saprolegniales</taxon>
        <taxon>Verrucalvaceae</taxon>
        <taxon>Aphanomyces</taxon>
    </lineage>
</organism>
<feature type="signal peptide" evidence="1">
    <location>
        <begin position="1"/>
        <end position="17"/>
    </location>
</feature>
<comment type="caution">
    <text evidence="2">The sequence shown here is derived from an EMBL/GenBank/DDBJ whole genome shotgun (WGS) entry which is preliminary data.</text>
</comment>